<dbReference type="PANTHER" id="PTHR42085">
    <property type="entry name" value="F-BOX DOMAIN-CONTAINING PROTEIN"/>
    <property type="match status" value="1"/>
</dbReference>
<feature type="region of interest" description="Disordered" evidence="1">
    <location>
        <begin position="1"/>
        <end position="21"/>
    </location>
</feature>
<evidence type="ECO:0000313" key="2">
    <source>
        <dbReference type="EMBL" id="KAL1836818.1"/>
    </source>
</evidence>
<organism evidence="2 3">
    <name type="scientific">Humicola insolens</name>
    <name type="common">Soft-rot fungus</name>
    <dbReference type="NCBI Taxonomy" id="85995"/>
    <lineage>
        <taxon>Eukaryota</taxon>
        <taxon>Fungi</taxon>
        <taxon>Dikarya</taxon>
        <taxon>Ascomycota</taxon>
        <taxon>Pezizomycotina</taxon>
        <taxon>Sordariomycetes</taxon>
        <taxon>Sordariomycetidae</taxon>
        <taxon>Sordariales</taxon>
        <taxon>Chaetomiaceae</taxon>
        <taxon>Mycothermus</taxon>
    </lineage>
</organism>
<keyword evidence="3" id="KW-1185">Reference proteome</keyword>
<dbReference type="InterPro" id="IPR038883">
    <property type="entry name" value="AN11006-like"/>
</dbReference>
<protein>
    <submittedName>
        <fullName evidence="2">Uncharacterized protein</fullName>
    </submittedName>
</protein>
<gene>
    <name evidence="2" type="ORF">VTJ49DRAFT_4619</name>
</gene>
<dbReference type="EMBL" id="JAZGSY010000362">
    <property type="protein sequence ID" value="KAL1836818.1"/>
    <property type="molecule type" value="Genomic_DNA"/>
</dbReference>
<evidence type="ECO:0000256" key="1">
    <source>
        <dbReference type="SAM" id="MobiDB-lite"/>
    </source>
</evidence>
<name>A0ABR3V4X6_HUMIN</name>
<comment type="caution">
    <text evidence="2">The sequence shown here is derived from an EMBL/GenBank/DDBJ whole genome shotgun (WGS) entry which is preliminary data.</text>
</comment>
<dbReference type="Proteomes" id="UP001583172">
    <property type="component" value="Unassembled WGS sequence"/>
</dbReference>
<sequence length="223" mass="25502">MAQKAVNQDSPPHGEAQGSGEINNAINNQFKNFIALPTELRVKIFEMALCKPYPLYPEFFEHWVPSDNCRPCGPYTVGLLRMSRQVAVESTQLFYGGNTFNFVSIKVAKTPSKEFVHEGSSIILWLREIGLNAAFVQNIDYRFYPTDDVDVDAAKFEIGHLHHLVPGLRRLTIFYNPNHIAEAFFLSKRRHPDYEGKCLFDHARGVILGEFSDLEELRIVQDR</sequence>
<dbReference type="PANTHER" id="PTHR42085:SF1">
    <property type="entry name" value="F-BOX DOMAIN-CONTAINING PROTEIN"/>
    <property type="match status" value="1"/>
</dbReference>
<accession>A0ABR3V4X6</accession>
<evidence type="ECO:0000313" key="3">
    <source>
        <dbReference type="Proteomes" id="UP001583172"/>
    </source>
</evidence>
<reference evidence="2 3" key="1">
    <citation type="journal article" date="2024" name="Commun. Biol.">
        <title>Comparative genomic analysis of thermophilic fungi reveals convergent evolutionary adaptations and gene losses.</title>
        <authorList>
            <person name="Steindorff A.S."/>
            <person name="Aguilar-Pontes M.V."/>
            <person name="Robinson A.J."/>
            <person name="Andreopoulos B."/>
            <person name="LaButti K."/>
            <person name="Kuo A."/>
            <person name="Mondo S."/>
            <person name="Riley R."/>
            <person name="Otillar R."/>
            <person name="Haridas S."/>
            <person name="Lipzen A."/>
            <person name="Grimwood J."/>
            <person name="Schmutz J."/>
            <person name="Clum A."/>
            <person name="Reid I.D."/>
            <person name="Moisan M.C."/>
            <person name="Butler G."/>
            <person name="Nguyen T.T.M."/>
            <person name="Dewar K."/>
            <person name="Conant G."/>
            <person name="Drula E."/>
            <person name="Henrissat B."/>
            <person name="Hansel C."/>
            <person name="Singer S."/>
            <person name="Hutchinson M.I."/>
            <person name="de Vries R.P."/>
            <person name="Natvig D.O."/>
            <person name="Powell A.J."/>
            <person name="Tsang A."/>
            <person name="Grigoriev I.V."/>
        </authorList>
    </citation>
    <scope>NUCLEOTIDE SEQUENCE [LARGE SCALE GENOMIC DNA]</scope>
    <source>
        <strain evidence="2 3">CBS 620.91</strain>
    </source>
</reference>
<proteinExistence type="predicted"/>
<feature type="compositionally biased region" description="Polar residues" evidence="1">
    <location>
        <begin position="1"/>
        <end position="10"/>
    </location>
</feature>